<evidence type="ECO:0000256" key="2">
    <source>
        <dbReference type="ARBA" id="ARBA00022692"/>
    </source>
</evidence>
<gene>
    <name evidence="7" type="primary">LOC107582294</name>
</gene>
<sequence length="123" mass="13864">VISPGQEKLHLTNVTVSQGLRMLFSLMTPNESSFTTVQEVPTYVNQATPYFIGLILLEIVLGWLKTDGPRIKINDFITSLSAGMMSRLPHQITDNLTLQRDYAVFREQKGTENKTNVISCFIM</sequence>
<evidence type="ECO:0000256" key="5">
    <source>
        <dbReference type="ARBA" id="ARBA00023136"/>
    </source>
</evidence>
<evidence type="ECO:0000313" key="7">
    <source>
        <dbReference type="Ensembl" id="ENSSGRP00000035282.1"/>
    </source>
</evidence>
<evidence type="ECO:0000313" key="8">
    <source>
        <dbReference type="Proteomes" id="UP000472262"/>
    </source>
</evidence>
<organism evidence="7 8">
    <name type="scientific">Sinocyclocheilus grahami</name>
    <name type="common">Dianchi golden-line fish</name>
    <name type="synonym">Barbus grahami</name>
    <dbReference type="NCBI Taxonomy" id="75366"/>
    <lineage>
        <taxon>Eukaryota</taxon>
        <taxon>Metazoa</taxon>
        <taxon>Chordata</taxon>
        <taxon>Craniata</taxon>
        <taxon>Vertebrata</taxon>
        <taxon>Euteleostomi</taxon>
        <taxon>Actinopterygii</taxon>
        <taxon>Neopterygii</taxon>
        <taxon>Teleostei</taxon>
        <taxon>Ostariophysi</taxon>
        <taxon>Cypriniformes</taxon>
        <taxon>Cyprinidae</taxon>
        <taxon>Cyprininae</taxon>
        <taxon>Sinocyclocheilus</taxon>
    </lineage>
</organism>
<dbReference type="Proteomes" id="UP000472262">
    <property type="component" value="Unassembled WGS sequence"/>
</dbReference>
<dbReference type="GO" id="GO:0005783">
    <property type="term" value="C:endoplasmic reticulum"/>
    <property type="evidence" value="ECO:0007669"/>
    <property type="project" value="TreeGrafter"/>
</dbReference>
<keyword evidence="2 6" id="KW-0812">Transmembrane</keyword>
<keyword evidence="3 6" id="KW-1133">Transmembrane helix</keyword>
<protein>
    <submittedName>
        <fullName evidence="7">Alkylglycerol monooxygenase-like</fullName>
    </submittedName>
</protein>
<dbReference type="InterPro" id="IPR051689">
    <property type="entry name" value="Sterol_desaturase/TMEM195"/>
</dbReference>
<dbReference type="GO" id="GO:0006643">
    <property type="term" value="P:membrane lipid metabolic process"/>
    <property type="evidence" value="ECO:0007669"/>
    <property type="project" value="TreeGrafter"/>
</dbReference>
<keyword evidence="4" id="KW-0560">Oxidoreductase</keyword>
<keyword evidence="5 6" id="KW-0472">Membrane</keyword>
<dbReference type="Ensembl" id="ENSSGRT00000037876.1">
    <property type="protein sequence ID" value="ENSSGRP00000035282.1"/>
    <property type="gene ID" value="ENSSGRG00000019555.1"/>
</dbReference>
<reference evidence="7" key="1">
    <citation type="submission" date="2025-08" db="UniProtKB">
        <authorList>
            <consortium name="Ensembl"/>
        </authorList>
    </citation>
    <scope>IDENTIFICATION</scope>
</reference>
<evidence type="ECO:0000256" key="6">
    <source>
        <dbReference type="SAM" id="Phobius"/>
    </source>
</evidence>
<reference evidence="7" key="2">
    <citation type="submission" date="2025-09" db="UniProtKB">
        <authorList>
            <consortium name="Ensembl"/>
        </authorList>
    </citation>
    <scope>IDENTIFICATION</scope>
</reference>
<proteinExistence type="predicted"/>
<dbReference type="PANTHER" id="PTHR21624">
    <property type="entry name" value="STEROL DESATURASE-RELATED PROTEIN"/>
    <property type="match status" value="1"/>
</dbReference>
<evidence type="ECO:0000256" key="4">
    <source>
        <dbReference type="ARBA" id="ARBA00023002"/>
    </source>
</evidence>
<feature type="transmembrane region" description="Helical" evidence="6">
    <location>
        <begin position="47"/>
        <end position="64"/>
    </location>
</feature>
<keyword evidence="8" id="KW-1185">Reference proteome</keyword>
<comment type="subcellular location">
    <subcellularLocation>
        <location evidence="1">Endomembrane system</location>
        <topology evidence="1">Multi-pass membrane protein</topology>
    </subcellularLocation>
</comment>
<dbReference type="AlphaFoldDB" id="A0A672MEL7"/>
<dbReference type="PANTHER" id="PTHR21624:SF1">
    <property type="entry name" value="ALKYLGLYCEROL MONOOXYGENASE"/>
    <property type="match status" value="1"/>
</dbReference>
<evidence type="ECO:0000256" key="1">
    <source>
        <dbReference type="ARBA" id="ARBA00004127"/>
    </source>
</evidence>
<accession>A0A672MEL7</accession>
<evidence type="ECO:0000256" key="3">
    <source>
        <dbReference type="ARBA" id="ARBA00022989"/>
    </source>
</evidence>
<name>A0A672MEL7_SINGR</name>
<dbReference type="GO" id="GO:0016020">
    <property type="term" value="C:membrane"/>
    <property type="evidence" value="ECO:0007669"/>
    <property type="project" value="GOC"/>
</dbReference>
<dbReference type="GO" id="GO:0050479">
    <property type="term" value="F:glyceryl-ether monooxygenase activity"/>
    <property type="evidence" value="ECO:0007669"/>
    <property type="project" value="TreeGrafter"/>
</dbReference>